<feature type="compositionally biased region" description="Low complexity" evidence="10">
    <location>
        <begin position="368"/>
        <end position="383"/>
    </location>
</feature>
<evidence type="ECO:0000256" key="8">
    <source>
        <dbReference type="ARBA" id="ARBA00022750"/>
    </source>
</evidence>
<dbReference type="GO" id="GO:0003684">
    <property type="term" value="F:damaged DNA binding"/>
    <property type="evidence" value="ECO:0007669"/>
    <property type="project" value="InterPro"/>
</dbReference>
<feature type="region of interest" description="Disordered" evidence="10">
    <location>
        <begin position="333"/>
        <end position="387"/>
    </location>
</feature>
<evidence type="ECO:0000259" key="12">
    <source>
        <dbReference type="PROSITE" id="PS50053"/>
    </source>
</evidence>
<feature type="compositionally biased region" description="Polar residues" evidence="10">
    <location>
        <begin position="351"/>
        <end position="367"/>
    </location>
</feature>
<dbReference type="InterPro" id="IPR001969">
    <property type="entry name" value="Aspartic_peptidase_AS"/>
</dbReference>
<comment type="similarity">
    <text evidence="3">Belongs to the DDI1 family.</text>
</comment>
<name>A0A068S8M9_9FUNG</name>
<dbReference type="Gene3D" id="3.10.20.90">
    <property type="entry name" value="Phosphatidylinositol 3-kinase Catalytic Subunit, Chain A, domain 1"/>
    <property type="match status" value="1"/>
</dbReference>
<dbReference type="PROSITE" id="PS00141">
    <property type="entry name" value="ASP_PROTEASE"/>
    <property type="match status" value="1"/>
</dbReference>
<evidence type="ECO:0000256" key="6">
    <source>
        <dbReference type="ARBA" id="ARBA00022490"/>
    </source>
</evidence>
<keyword evidence="9" id="KW-0378">Hydrolase</keyword>
<feature type="domain" description="UBA" evidence="11">
    <location>
        <begin position="386"/>
        <end position="426"/>
    </location>
</feature>
<dbReference type="InterPro" id="IPR019956">
    <property type="entry name" value="Ubiquitin_dom"/>
</dbReference>
<dbReference type="PANTHER" id="PTHR12917:SF1">
    <property type="entry name" value="AT13091P"/>
    <property type="match status" value="1"/>
</dbReference>
<dbReference type="VEuPathDB" id="FungiDB:LCOR_09219.1"/>
<dbReference type="InterPro" id="IPR033882">
    <property type="entry name" value="DDI1_N"/>
</dbReference>
<dbReference type="SUPFAM" id="SSF101238">
    <property type="entry name" value="XPC-binding domain"/>
    <property type="match status" value="1"/>
</dbReference>
<dbReference type="OrthoDB" id="1047367at2759"/>
<organism evidence="14 15">
    <name type="scientific">Lichtheimia corymbifera JMRC:FSU:9682</name>
    <dbReference type="NCBI Taxonomy" id="1263082"/>
    <lineage>
        <taxon>Eukaryota</taxon>
        <taxon>Fungi</taxon>
        <taxon>Fungi incertae sedis</taxon>
        <taxon>Mucoromycota</taxon>
        <taxon>Mucoromycotina</taxon>
        <taxon>Mucoromycetes</taxon>
        <taxon>Mucorales</taxon>
        <taxon>Lichtheimiaceae</taxon>
        <taxon>Lichtheimia</taxon>
    </lineage>
</organism>
<reference evidence="14" key="1">
    <citation type="submission" date="2013-08" db="EMBL/GenBank/DDBJ databases">
        <title>Gene expansion shapes genome architecture in the human pathogen Lichtheimia corymbifera: an evolutionary genomics analysis in the ancient terrestrial Mucorales (Mucoromycotina).</title>
        <authorList>
            <person name="Schwartze V.U."/>
            <person name="Winter S."/>
            <person name="Shelest E."/>
            <person name="Marcet-Houben M."/>
            <person name="Horn F."/>
            <person name="Wehner S."/>
            <person name="Hoffmann K."/>
            <person name="Riege K."/>
            <person name="Sammeth M."/>
            <person name="Nowrousian M."/>
            <person name="Valiante V."/>
            <person name="Linde J."/>
            <person name="Jacobsen I.D."/>
            <person name="Marz M."/>
            <person name="Brakhage A.A."/>
            <person name="Gabaldon T."/>
            <person name="Bocker S."/>
            <person name="Voigt K."/>
        </authorList>
    </citation>
    <scope>NUCLEOTIDE SEQUENCE [LARGE SCALE GENOMIC DNA]</scope>
    <source>
        <strain evidence="14">FSU 9682</strain>
    </source>
</reference>
<evidence type="ECO:0000256" key="1">
    <source>
        <dbReference type="ARBA" id="ARBA00003231"/>
    </source>
</evidence>
<feature type="domain" description="Ubiquitin-like" evidence="12">
    <location>
        <begin position="1"/>
        <end position="77"/>
    </location>
</feature>
<dbReference type="Pfam" id="PF00240">
    <property type="entry name" value="ubiquitin"/>
    <property type="match status" value="1"/>
</dbReference>
<dbReference type="InterPro" id="IPR000626">
    <property type="entry name" value="Ubiquitin-like_dom"/>
</dbReference>
<accession>A0A068S8M9</accession>
<dbReference type="STRING" id="1263082.A0A068S8M9"/>
<sequence>MRLVVTTDTDQLYNLEIDSSMAVEDLKALLESESGIPPEQQELVHNGRVLDEAKKLLQEYGVAQDDLILMQRKAVGTPAAGAGAGAASPASNPNFDLMRQHVLRDPRLLQQLANANPELARAALNDPARFSSMVQQLEQSRRQAEQQRQTMMAASSDPFDIEAQKRIEEAIRQENIAANLEAAMEYNPESFARVTRLYINVEINGHKLVALVDSGAQSTVMSPETAEMCGLMRLVDTRFSGVAKGVGTANILGRVHSAQMKLAKDFFIACSFIVVEGKGSELLFGLDMLRRHRACIDLRRNALTFDDCEIPFLNEHELPEKQRMIEIHGSAEDEMPTEARTAGPQAAANAVGSSSRDAAPTSSGGTAQTQQQQQQPDKQQQPQESKYPEDHISILMNLGVSRQEAIHALDMASGNPDLAASLLFQM</sequence>
<evidence type="ECO:0000256" key="4">
    <source>
        <dbReference type="ARBA" id="ARBA00011128"/>
    </source>
</evidence>
<evidence type="ECO:0000313" key="15">
    <source>
        <dbReference type="Proteomes" id="UP000027586"/>
    </source>
</evidence>
<dbReference type="InterPro" id="IPR021109">
    <property type="entry name" value="Peptidase_aspartic_dom_sf"/>
</dbReference>
<evidence type="ECO:0000256" key="2">
    <source>
        <dbReference type="ARBA" id="ARBA00004496"/>
    </source>
</evidence>
<evidence type="ECO:0000256" key="7">
    <source>
        <dbReference type="ARBA" id="ARBA00022670"/>
    </source>
</evidence>
<dbReference type="InterPro" id="IPR029071">
    <property type="entry name" value="Ubiquitin-like_domsf"/>
</dbReference>
<dbReference type="EMBL" id="CBTN010000056">
    <property type="protein sequence ID" value="CDH58355.1"/>
    <property type="molecule type" value="Genomic_DNA"/>
</dbReference>
<dbReference type="GO" id="GO:0004190">
    <property type="term" value="F:aspartic-type endopeptidase activity"/>
    <property type="evidence" value="ECO:0007669"/>
    <property type="project" value="UniProtKB-KW"/>
</dbReference>
<evidence type="ECO:0000256" key="5">
    <source>
        <dbReference type="ARBA" id="ARBA00021491"/>
    </source>
</evidence>
<evidence type="ECO:0000256" key="9">
    <source>
        <dbReference type="ARBA" id="ARBA00022801"/>
    </source>
</evidence>
<keyword evidence="8" id="KW-0064">Aspartyl protease</keyword>
<dbReference type="SUPFAM" id="SSF46934">
    <property type="entry name" value="UBA-like"/>
    <property type="match status" value="1"/>
</dbReference>
<dbReference type="InterPro" id="IPR009060">
    <property type="entry name" value="UBA-like_sf"/>
</dbReference>
<dbReference type="InterPro" id="IPR015940">
    <property type="entry name" value="UBA"/>
</dbReference>
<dbReference type="Gene3D" id="1.10.8.10">
    <property type="entry name" value="DNA helicase RuvA subunit, C-terminal domain"/>
    <property type="match status" value="1"/>
</dbReference>
<proteinExistence type="inferred from homology"/>
<evidence type="ECO:0000256" key="10">
    <source>
        <dbReference type="SAM" id="MobiDB-lite"/>
    </source>
</evidence>
<protein>
    <recommendedName>
        <fullName evidence="5">DNA damage-inducible protein 1</fullName>
    </recommendedName>
</protein>
<evidence type="ECO:0000313" key="14">
    <source>
        <dbReference type="EMBL" id="CDH58355.1"/>
    </source>
</evidence>
<dbReference type="PRINTS" id="PR00348">
    <property type="entry name" value="UBIQUITIN"/>
</dbReference>
<dbReference type="PROSITE" id="PS50175">
    <property type="entry name" value="ASP_PROT_RETROV"/>
    <property type="match status" value="1"/>
</dbReference>
<comment type="subcellular location">
    <subcellularLocation>
        <location evidence="2">Cytoplasm</location>
    </subcellularLocation>
</comment>
<dbReference type="InterPro" id="IPR001995">
    <property type="entry name" value="Peptidase_A2_cat"/>
</dbReference>
<gene>
    <name evidence="14" type="ORF">LCOR_09219.1</name>
</gene>
<evidence type="ECO:0000256" key="3">
    <source>
        <dbReference type="ARBA" id="ARBA00009136"/>
    </source>
</evidence>
<dbReference type="GO" id="GO:0043161">
    <property type="term" value="P:proteasome-mediated ubiquitin-dependent protein catabolic process"/>
    <property type="evidence" value="ECO:0007669"/>
    <property type="project" value="InterPro"/>
</dbReference>
<dbReference type="Pfam" id="PF09668">
    <property type="entry name" value="Asp_protease"/>
    <property type="match status" value="1"/>
</dbReference>
<keyword evidence="6" id="KW-0963">Cytoplasm</keyword>
<comment type="function">
    <text evidence="1">Probable aspartic protease. May be involved in the regulation of exocytosis. Acts as a linker between the 19S proteasome and polyubiquitinated proteins via UBA domain interactions with ubiquitin for their subsequent degradation. Required for S-phase checkpoint control.</text>
</comment>
<dbReference type="SMART" id="SM00213">
    <property type="entry name" value="UBQ"/>
    <property type="match status" value="1"/>
</dbReference>
<dbReference type="SMART" id="SM00165">
    <property type="entry name" value="UBA"/>
    <property type="match status" value="1"/>
</dbReference>
<dbReference type="InterPro" id="IPR019103">
    <property type="entry name" value="Peptidase_aspartic_DDI1-type"/>
</dbReference>
<dbReference type="GO" id="GO:0005737">
    <property type="term" value="C:cytoplasm"/>
    <property type="evidence" value="ECO:0007669"/>
    <property type="project" value="UniProtKB-SubCell"/>
</dbReference>
<dbReference type="CDD" id="cd01796">
    <property type="entry name" value="Ubl_Ddi1_like"/>
    <property type="match status" value="1"/>
</dbReference>
<dbReference type="CDD" id="cd05479">
    <property type="entry name" value="RP_DDI"/>
    <property type="match status" value="1"/>
</dbReference>
<dbReference type="SUPFAM" id="SSF50630">
    <property type="entry name" value="Acid proteases"/>
    <property type="match status" value="1"/>
</dbReference>
<keyword evidence="15" id="KW-1185">Reference proteome</keyword>
<dbReference type="InterPro" id="IPR036353">
    <property type="entry name" value="XPC-bd_sf"/>
</dbReference>
<dbReference type="Gene3D" id="2.40.70.10">
    <property type="entry name" value="Acid Proteases"/>
    <property type="match status" value="1"/>
</dbReference>
<feature type="domain" description="Peptidase A2" evidence="13">
    <location>
        <begin position="208"/>
        <end position="288"/>
    </location>
</feature>
<keyword evidence="7" id="KW-0645">Protease</keyword>
<dbReference type="PANTHER" id="PTHR12917">
    <property type="entry name" value="ASPARTYL PROTEASE DDI-RELATED"/>
    <property type="match status" value="1"/>
</dbReference>
<evidence type="ECO:0000259" key="11">
    <source>
        <dbReference type="PROSITE" id="PS50030"/>
    </source>
</evidence>
<dbReference type="PROSITE" id="PS50053">
    <property type="entry name" value="UBIQUITIN_2"/>
    <property type="match status" value="1"/>
</dbReference>
<comment type="caution">
    <text evidence="14">The sequence shown here is derived from an EMBL/GenBank/DDBJ whole genome shotgun (WGS) entry which is preliminary data.</text>
</comment>
<dbReference type="AlphaFoldDB" id="A0A068S8M9"/>
<dbReference type="PROSITE" id="PS50030">
    <property type="entry name" value="UBA"/>
    <property type="match status" value="1"/>
</dbReference>
<dbReference type="Proteomes" id="UP000027586">
    <property type="component" value="Unassembled WGS sequence"/>
</dbReference>
<dbReference type="GO" id="GO:0006289">
    <property type="term" value="P:nucleotide-excision repair"/>
    <property type="evidence" value="ECO:0007669"/>
    <property type="project" value="InterPro"/>
</dbReference>
<evidence type="ECO:0000259" key="13">
    <source>
        <dbReference type="PROSITE" id="PS50175"/>
    </source>
</evidence>
<dbReference type="SUPFAM" id="SSF54236">
    <property type="entry name" value="Ubiquitin-like"/>
    <property type="match status" value="1"/>
</dbReference>
<comment type="subunit">
    <text evidence="4">Binds ubiquitin and polyubiquitinated proteins.</text>
</comment>
<dbReference type="CDD" id="cd14309">
    <property type="entry name" value="UBA_scDdi1_like"/>
    <property type="match status" value="1"/>
</dbReference>